<dbReference type="EMBL" id="RKLY01000003">
    <property type="protein sequence ID" value="TGD24922.1"/>
    <property type="molecule type" value="Genomic_DNA"/>
</dbReference>
<feature type="domain" description="SnoaL-like" evidence="1">
    <location>
        <begin position="7"/>
        <end position="106"/>
    </location>
</feature>
<dbReference type="RefSeq" id="WP_135371296.1">
    <property type="nucleotide sequence ID" value="NZ_RKLY01000003.1"/>
</dbReference>
<dbReference type="Proteomes" id="UP000298021">
    <property type="component" value="Unassembled WGS sequence"/>
</dbReference>
<dbReference type="Gene3D" id="3.10.450.50">
    <property type="match status" value="1"/>
</dbReference>
<dbReference type="InterPro" id="IPR037401">
    <property type="entry name" value="SnoaL-like"/>
</dbReference>
<dbReference type="InterPro" id="IPR032710">
    <property type="entry name" value="NTF2-like_dom_sf"/>
</dbReference>
<accession>A0A4Z0JR80</accession>
<sequence length="124" mass="15226">MDNTDIIRKYFQSWLTRDFSNLDEYFDEKIIYRESYGPIYIGLDELHQWIDNMLDRQKVLDWRIDQILPTDKNTYTVLWYFHAVEHTEYDFDGVSVIEFKHHKISSVAEYQSKRETFRPFKKEA</sequence>
<organism evidence="2 3">
    <name type="scientific">Companilactobacillus suantsaicola</name>
    <dbReference type="NCBI Taxonomy" id="2487723"/>
    <lineage>
        <taxon>Bacteria</taxon>
        <taxon>Bacillati</taxon>
        <taxon>Bacillota</taxon>
        <taxon>Bacilli</taxon>
        <taxon>Lactobacillales</taxon>
        <taxon>Lactobacillaceae</taxon>
        <taxon>Companilactobacillus</taxon>
    </lineage>
</organism>
<proteinExistence type="predicted"/>
<evidence type="ECO:0000259" key="1">
    <source>
        <dbReference type="Pfam" id="PF12680"/>
    </source>
</evidence>
<dbReference type="OrthoDB" id="4203328at2"/>
<keyword evidence="3" id="KW-1185">Reference proteome</keyword>
<dbReference type="Pfam" id="PF12680">
    <property type="entry name" value="SnoaL_2"/>
    <property type="match status" value="1"/>
</dbReference>
<evidence type="ECO:0000313" key="3">
    <source>
        <dbReference type="Proteomes" id="UP000298021"/>
    </source>
</evidence>
<evidence type="ECO:0000313" key="2">
    <source>
        <dbReference type="EMBL" id="TGD24922.1"/>
    </source>
</evidence>
<dbReference type="AlphaFoldDB" id="A0A4Z0JR80"/>
<dbReference type="SUPFAM" id="SSF54427">
    <property type="entry name" value="NTF2-like"/>
    <property type="match status" value="1"/>
</dbReference>
<protein>
    <submittedName>
        <fullName evidence="2">Nuclear transport factor 2 family protein</fullName>
    </submittedName>
</protein>
<gene>
    <name evidence="2" type="ORF">EGT49_02075</name>
</gene>
<comment type="caution">
    <text evidence="2">The sequence shown here is derived from an EMBL/GenBank/DDBJ whole genome shotgun (WGS) entry which is preliminary data.</text>
</comment>
<name>A0A4Z0JR80_9LACO</name>
<reference evidence="2 3" key="1">
    <citation type="submission" date="2018-10" db="EMBL/GenBank/DDBJ databases">
        <title>Lactobacillus sp. R7 and Lactobacillus sp. R19 isolated from fermented mustard green product of Taiwan.</title>
        <authorList>
            <person name="Lin S.-T."/>
        </authorList>
    </citation>
    <scope>NUCLEOTIDE SEQUENCE [LARGE SCALE GENOMIC DNA]</scope>
    <source>
        <strain evidence="2 3">BCRC 81127</strain>
    </source>
</reference>